<evidence type="ECO:0000313" key="3">
    <source>
        <dbReference type="Proteomes" id="UP000714275"/>
    </source>
</evidence>
<protein>
    <submittedName>
        <fullName evidence="2">Uncharacterized protein</fullName>
    </submittedName>
</protein>
<accession>A0A9P7CXS5</accession>
<comment type="caution">
    <text evidence="2">The sequence shown here is derived from an EMBL/GenBank/DDBJ whole genome shotgun (WGS) entry which is preliminary data.</text>
</comment>
<evidence type="ECO:0000313" key="2">
    <source>
        <dbReference type="EMBL" id="KAG1771360.1"/>
    </source>
</evidence>
<feature type="region of interest" description="Disordered" evidence="1">
    <location>
        <begin position="1"/>
        <end position="23"/>
    </location>
</feature>
<organism evidence="2 3">
    <name type="scientific">Suillus placidus</name>
    <dbReference type="NCBI Taxonomy" id="48579"/>
    <lineage>
        <taxon>Eukaryota</taxon>
        <taxon>Fungi</taxon>
        <taxon>Dikarya</taxon>
        <taxon>Basidiomycota</taxon>
        <taxon>Agaricomycotina</taxon>
        <taxon>Agaricomycetes</taxon>
        <taxon>Agaricomycetidae</taxon>
        <taxon>Boletales</taxon>
        <taxon>Suillineae</taxon>
        <taxon>Suillaceae</taxon>
        <taxon>Suillus</taxon>
    </lineage>
</organism>
<evidence type="ECO:0000256" key="1">
    <source>
        <dbReference type="SAM" id="MobiDB-lite"/>
    </source>
</evidence>
<sequence>MAGRVVLPQSGPEPRILPQHLPRPSLPSPDPLHDIPDLLAFLTDLVEPLYRMFMDDGSLTKCRPHSFCTCFKKLEISEVRHLSVVEVLIFELNWFLLCSTFSCVVTATGSRSLEKYSTRAPPSPYTANLTNGLRQLTQHMLPPTPNSSPPSQHHLPTAHQNQNQTLKKLPLQFPKPARTHHDRKFGLELLERAEEWGNECSVVAIETEGVCCAICDMTFRMVHAHLLPLRHRQTGPTVRSQPAKALDYYLFTEWQKDLLASRVTNIAITALVMCWV</sequence>
<dbReference type="EMBL" id="JABBWD010000059">
    <property type="protein sequence ID" value="KAG1771360.1"/>
    <property type="molecule type" value="Genomic_DNA"/>
</dbReference>
<reference evidence="2" key="1">
    <citation type="journal article" date="2020" name="New Phytol.">
        <title>Comparative genomics reveals dynamic genome evolution in host specialist ectomycorrhizal fungi.</title>
        <authorList>
            <person name="Lofgren L.A."/>
            <person name="Nguyen N.H."/>
            <person name="Vilgalys R."/>
            <person name="Ruytinx J."/>
            <person name="Liao H.L."/>
            <person name="Branco S."/>
            <person name="Kuo A."/>
            <person name="LaButti K."/>
            <person name="Lipzen A."/>
            <person name="Andreopoulos W."/>
            <person name="Pangilinan J."/>
            <person name="Riley R."/>
            <person name="Hundley H."/>
            <person name="Na H."/>
            <person name="Barry K."/>
            <person name="Grigoriev I.V."/>
            <person name="Stajich J.E."/>
            <person name="Kennedy P.G."/>
        </authorList>
    </citation>
    <scope>NUCLEOTIDE SEQUENCE</scope>
    <source>
        <strain evidence="2">DOB743</strain>
    </source>
</reference>
<feature type="region of interest" description="Disordered" evidence="1">
    <location>
        <begin position="138"/>
        <end position="161"/>
    </location>
</feature>
<proteinExistence type="predicted"/>
<keyword evidence="3" id="KW-1185">Reference proteome</keyword>
<name>A0A9P7CXS5_9AGAM</name>
<dbReference type="AlphaFoldDB" id="A0A9P7CXS5"/>
<gene>
    <name evidence="2" type="ORF">EV702DRAFT_1048988</name>
</gene>
<dbReference type="Proteomes" id="UP000714275">
    <property type="component" value="Unassembled WGS sequence"/>
</dbReference>